<feature type="transmembrane region" description="Helical" evidence="6">
    <location>
        <begin position="99"/>
        <end position="121"/>
    </location>
</feature>
<comment type="caution">
    <text evidence="7">The sequence shown here is derived from an EMBL/GenBank/DDBJ whole genome shotgun (WGS) entry which is preliminary data.</text>
</comment>
<sequence>MLPGAGYLRNQHSRLPEYLRRLLSYTQMDIEYTFWQMFYLCFNPSRVYRTTSWHKQTKNQWARDDPAFVAILLFFMSVASMAFAVAFKVGGFIQIVKLMFWAVFFDFVTIGVITASIGWWLSNRYLRLRNSLHSVDQSVEWLYSFDIHCNSFFPLFLILYVVQFFLLPLLLSTSFFSTFLANTLYLLAIAYYYYNTFLGYNALPFLQNQVVFLYPIAGLFVVYVISVVFNLNLCIFVMNTYFRTLTHSSQ</sequence>
<dbReference type="Pfam" id="PF05216">
    <property type="entry name" value="UNC-50"/>
    <property type="match status" value="1"/>
</dbReference>
<evidence type="ECO:0000256" key="1">
    <source>
        <dbReference type="ARBA" id="ARBA00004141"/>
    </source>
</evidence>
<feature type="transmembrane region" description="Helical" evidence="6">
    <location>
        <begin position="214"/>
        <end position="242"/>
    </location>
</feature>
<keyword evidence="5 6" id="KW-0472">Membrane</keyword>
<evidence type="ECO:0000256" key="2">
    <source>
        <dbReference type="ARBA" id="ARBA00006293"/>
    </source>
</evidence>
<comment type="subcellular location">
    <subcellularLocation>
        <location evidence="1">Membrane</location>
        <topology evidence="1">Multi-pass membrane protein</topology>
    </subcellularLocation>
</comment>
<dbReference type="AlphaFoldDB" id="A0A2P6N5C0"/>
<dbReference type="Proteomes" id="UP000241769">
    <property type="component" value="Unassembled WGS sequence"/>
</dbReference>
<comment type="similarity">
    <text evidence="2">Belongs to the unc-50 family.</text>
</comment>
<organism evidence="7 8">
    <name type="scientific">Planoprotostelium fungivorum</name>
    <dbReference type="NCBI Taxonomy" id="1890364"/>
    <lineage>
        <taxon>Eukaryota</taxon>
        <taxon>Amoebozoa</taxon>
        <taxon>Evosea</taxon>
        <taxon>Variosea</taxon>
        <taxon>Cavosteliida</taxon>
        <taxon>Cavosteliaceae</taxon>
        <taxon>Planoprotostelium</taxon>
    </lineage>
</organism>
<dbReference type="InterPro" id="IPR007881">
    <property type="entry name" value="UNC-50"/>
</dbReference>
<evidence type="ECO:0000256" key="5">
    <source>
        <dbReference type="ARBA" id="ARBA00023136"/>
    </source>
</evidence>
<keyword evidence="3 6" id="KW-0812">Transmembrane</keyword>
<reference evidence="7 8" key="1">
    <citation type="journal article" date="2018" name="Genome Biol. Evol.">
        <title>Multiple Roots of Fruiting Body Formation in Amoebozoa.</title>
        <authorList>
            <person name="Hillmann F."/>
            <person name="Forbes G."/>
            <person name="Novohradska S."/>
            <person name="Ferling I."/>
            <person name="Riege K."/>
            <person name="Groth M."/>
            <person name="Westermann M."/>
            <person name="Marz M."/>
            <person name="Spaller T."/>
            <person name="Winckler T."/>
            <person name="Schaap P."/>
            <person name="Glockner G."/>
        </authorList>
    </citation>
    <scope>NUCLEOTIDE SEQUENCE [LARGE SCALE GENOMIC DNA]</scope>
    <source>
        <strain evidence="7 8">Jena</strain>
    </source>
</reference>
<feature type="transmembrane region" description="Helical" evidence="6">
    <location>
        <begin position="67"/>
        <end position="87"/>
    </location>
</feature>
<dbReference type="PANTHER" id="PTHR12841:SF6">
    <property type="entry name" value="PROTEIN UNC-50 HOMOLOG"/>
    <property type="match status" value="1"/>
</dbReference>
<keyword evidence="8" id="KW-1185">Reference proteome</keyword>
<gene>
    <name evidence="7" type="ORF">PROFUN_13099</name>
</gene>
<proteinExistence type="inferred from homology"/>
<accession>A0A2P6N5C0</accession>
<evidence type="ECO:0000313" key="7">
    <source>
        <dbReference type="EMBL" id="PRP79149.1"/>
    </source>
</evidence>
<keyword evidence="4 6" id="KW-1133">Transmembrane helix</keyword>
<evidence type="ECO:0000256" key="4">
    <source>
        <dbReference type="ARBA" id="ARBA00022989"/>
    </source>
</evidence>
<dbReference type="GO" id="GO:0000139">
    <property type="term" value="C:Golgi membrane"/>
    <property type="evidence" value="ECO:0007669"/>
    <property type="project" value="TreeGrafter"/>
</dbReference>
<name>A0A2P6N5C0_9EUKA</name>
<dbReference type="EMBL" id="MDYQ01000195">
    <property type="protein sequence ID" value="PRP79149.1"/>
    <property type="molecule type" value="Genomic_DNA"/>
</dbReference>
<evidence type="ECO:0000313" key="8">
    <source>
        <dbReference type="Proteomes" id="UP000241769"/>
    </source>
</evidence>
<evidence type="ECO:0000256" key="3">
    <source>
        <dbReference type="ARBA" id="ARBA00022692"/>
    </source>
</evidence>
<protein>
    <submittedName>
        <fullName evidence="7">UNC-50 family protein</fullName>
    </submittedName>
</protein>
<dbReference type="STRING" id="1890364.A0A2P6N5C0"/>
<dbReference type="InParanoid" id="A0A2P6N5C0"/>
<evidence type="ECO:0000256" key="6">
    <source>
        <dbReference type="SAM" id="Phobius"/>
    </source>
</evidence>
<dbReference type="FunCoup" id="A0A2P6N5C0">
    <property type="interactions" value="720"/>
</dbReference>
<dbReference type="PANTHER" id="PTHR12841">
    <property type="entry name" value="PROTEIN UNC-50 HOMOLOG"/>
    <property type="match status" value="1"/>
</dbReference>
<dbReference type="OrthoDB" id="10027013at2759"/>